<name>A0A840AUK0_9HYPH</name>
<feature type="transmembrane region" description="Helical" evidence="1">
    <location>
        <begin position="67"/>
        <end position="86"/>
    </location>
</feature>
<evidence type="ECO:0000313" key="3">
    <source>
        <dbReference type="Proteomes" id="UP000553963"/>
    </source>
</evidence>
<proteinExistence type="predicted"/>
<gene>
    <name evidence="2" type="ORF">GGR25_004435</name>
</gene>
<keyword evidence="3" id="KW-1185">Reference proteome</keyword>
<reference evidence="2 3" key="1">
    <citation type="submission" date="2020-08" db="EMBL/GenBank/DDBJ databases">
        <title>Genomic Encyclopedia of Type Strains, Phase IV (KMG-IV): sequencing the most valuable type-strain genomes for metagenomic binning, comparative biology and taxonomic classification.</title>
        <authorList>
            <person name="Goeker M."/>
        </authorList>
    </citation>
    <scope>NUCLEOTIDE SEQUENCE [LARGE SCALE GENOMIC DNA]</scope>
    <source>
        <strain evidence="2 3">DSM 25966</strain>
    </source>
</reference>
<accession>A0A840AUK0</accession>
<protein>
    <submittedName>
        <fullName evidence="2">Uncharacterized protein</fullName>
    </submittedName>
</protein>
<keyword evidence="1" id="KW-0472">Membrane</keyword>
<sequence>MTDEYDPTNDGSAQQIARKRPSIRERLIGESRLFLVLFLYLWVLFGLFVLNQAIIERERGDSLVLQGFAVVNALVLAKVMLVSENLDFARWLRGRPAMLTILFEAALCTLLFLGFHILERLVVSIVRGTGTHGDIISFGGGGPLGLVIVAVILFVSLLPFFAFKNVMRVIGNERMRQVLFSRLPSESQRDRS</sequence>
<keyword evidence="1" id="KW-1133">Transmembrane helix</keyword>
<keyword evidence="1" id="KW-0812">Transmembrane</keyword>
<feature type="transmembrane region" description="Helical" evidence="1">
    <location>
        <begin position="144"/>
        <end position="166"/>
    </location>
</feature>
<dbReference type="AlphaFoldDB" id="A0A840AUK0"/>
<dbReference type="EMBL" id="JACIDS010000006">
    <property type="protein sequence ID" value="MBB3933362.1"/>
    <property type="molecule type" value="Genomic_DNA"/>
</dbReference>
<feature type="transmembrane region" description="Helical" evidence="1">
    <location>
        <begin position="98"/>
        <end position="118"/>
    </location>
</feature>
<comment type="caution">
    <text evidence="2">The sequence shown here is derived from an EMBL/GenBank/DDBJ whole genome shotgun (WGS) entry which is preliminary data.</text>
</comment>
<dbReference type="Proteomes" id="UP000553963">
    <property type="component" value="Unassembled WGS sequence"/>
</dbReference>
<organism evidence="2 3">
    <name type="scientific">Kaistia hirudinis</name>
    <dbReference type="NCBI Taxonomy" id="1293440"/>
    <lineage>
        <taxon>Bacteria</taxon>
        <taxon>Pseudomonadati</taxon>
        <taxon>Pseudomonadota</taxon>
        <taxon>Alphaproteobacteria</taxon>
        <taxon>Hyphomicrobiales</taxon>
        <taxon>Kaistiaceae</taxon>
        <taxon>Kaistia</taxon>
    </lineage>
</organism>
<feature type="transmembrane region" description="Helical" evidence="1">
    <location>
        <begin position="33"/>
        <end position="55"/>
    </location>
</feature>
<evidence type="ECO:0000256" key="1">
    <source>
        <dbReference type="SAM" id="Phobius"/>
    </source>
</evidence>
<dbReference type="RefSeq" id="WP_183401025.1">
    <property type="nucleotide sequence ID" value="NZ_JACIDS010000006.1"/>
</dbReference>
<evidence type="ECO:0000313" key="2">
    <source>
        <dbReference type="EMBL" id="MBB3933362.1"/>
    </source>
</evidence>